<keyword evidence="5" id="KW-0998">Cell outer membrane</keyword>
<proteinExistence type="inferred from homology"/>
<evidence type="ECO:0000313" key="7">
    <source>
        <dbReference type="EMBL" id="SEL99914.1"/>
    </source>
</evidence>
<dbReference type="Pfam" id="PF07980">
    <property type="entry name" value="SusD_RagB"/>
    <property type="match status" value="1"/>
</dbReference>
<gene>
    <name evidence="7" type="ORF">SAMN05661044_03925</name>
</gene>
<dbReference type="STRING" id="407022.SAMN05661044_03925"/>
<dbReference type="InterPro" id="IPR012944">
    <property type="entry name" value="SusD_RagB_dom"/>
</dbReference>
<keyword evidence="3" id="KW-0732">Signal</keyword>
<dbReference type="SUPFAM" id="SSF48452">
    <property type="entry name" value="TPR-like"/>
    <property type="match status" value="1"/>
</dbReference>
<name>A0A1H7USW3_OLID1</name>
<evidence type="ECO:0000256" key="4">
    <source>
        <dbReference type="ARBA" id="ARBA00023136"/>
    </source>
</evidence>
<dbReference type="AlphaFoldDB" id="A0A1H7USW3"/>
<evidence type="ECO:0000256" key="3">
    <source>
        <dbReference type="ARBA" id="ARBA00022729"/>
    </source>
</evidence>
<evidence type="ECO:0000256" key="2">
    <source>
        <dbReference type="ARBA" id="ARBA00006275"/>
    </source>
</evidence>
<evidence type="ECO:0000256" key="1">
    <source>
        <dbReference type="ARBA" id="ARBA00004442"/>
    </source>
</evidence>
<evidence type="ECO:0000313" key="8">
    <source>
        <dbReference type="Proteomes" id="UP000199421"/>
    </source>
</evidence>
<protein>
    <submittedName>
        <fullName evidence="7">Starch-binding associating with outer membrane</fullName>
    </submittedName>
</protein>
<reference evidence="8" key="1">
    <citation type="submission" date="2016-10" db="EMBL/GenBank/DDBJ databases">
        <authorList>
            <person name="Varghese N."/>
            <person name="Submissions S."/>
        </authorList>
    </citation>
    <scope>NUCLEOTIDE SEQUENCE [LARGE SCALE GENOMIC DNA]</scope>
    <source>
        <strain evidence="8">DSM 18733</strain>
    </source>
</reference>
<comment type="similarity">
    <text evidence="2">Belongs to the SusD family.</text>
</comment>
<dbReference type="GO" id="GO:0009279">
    <property type="term" value="C:cell outer membrane"/>
    <property type="evidence" value="ECO:0007669"/>
    <property type="project" value="UniProtKB-SubCell"/>
</dbReference>
<organism evidence="7 8">
    <name type="scientific">Olivibacter domesticus</name>
    <name type="common">Pseudosphingobacterium domesticum</name>
    <dbReference type="NCBI Taxonomy" id="407022"/>
    <lineage>
        <taxon>Bacteria</taxon>
        <taxon>Pseudomonadati</taxon>
        <taxon>Bacteroidota</taxon>
        <taxon>Sphingobacteriia</taxon>
        <taxon>Sphingobacteriales</taxon>
        <taxon>Sphingobacteriaceae</taxon>
        <taxon>Olivibacter</taxon>
    </lineage>
</organism>
<dbReference type="InterPro" id="IPR011990">
    <property type="entry name" value="TPR-like_helical_dom_sf"/>
</dbReference>
<evidence type="ECO:0000256" key="5">
    <source>
        <dbReference type="ARBA" id="ARBA00023237"/>
    </source>
</evidence>
<comment type="subcellular location">
    <subcellularLocation>
        <location evidence="1">Cell outer membrane</location>
    </subcellularLocation>
</comment>
<sequence>MKYLFKMDIKACAYISIKGFIKSKKMKTHYIGLLLGVLFLSACQKDFLDRQPESDISPDAFFRTEKDLELYTNSFYNVLPSAEGVYNEDIDNVVKQSLSDEIRGTRTIPVSGGGWDWSELRKINYFMANYNRTVPEDKAKPYVGIARFFRAWFYFNKVRRFGDAPWYSKVIEEGDEAALTQPRDPRTVVMDSIMADIDYAIANLPTGKSVEKVNKWTALALKSRIALFEGTFRKYHTEFALPDYERFLTEAAAAAGTLIAEGPYVLFQTTPDKSYLELFAAVNSDENEVILTRRFSDALQIWHNVNYYTITSSYGRPGLEKQLVNSYLMKDGSRFTDKVGYETMQFYQEVQDRDPRLSQTIRTPGYQRIGGAAEEVPQFGASMTGYQVIKFVGDVKYDSYNRSENDMPVFRLGEVLLNYAEAKAELGNVTQADLDLSINKLRERVGMPGIDLAAANIAPDPYLAAQYLQVNGANKGLILEVRRERRIELVMESFRWDDLMRWKEGHLLTKQFKGMYFPGLGSYDFNNDGNADVQIYTGTKPTGSIQFLKLGTDVSLEKGEDGGNVVVNEKIDKKFDENRDYLYPIPIQERQLNPNLSQNPGWNDGL</sequence>
<dbReference type="Proteomes" id="UP000199421">
    <property type="component" value="Unassembled WGS sequence"/>
</dbReference>
<accession>A0A1H7USW3</accession>
<keyword evidence="4" id="KW-0472">Membrane</keyword>
<dbReference type="EMBL" id="FOAF01000006">
    <property type="protein sequence ID" value="SEL99914.1"/>
    <property type="molecule type" value="Genomic_DNA"/>
</dbReference>
<keyword evidence="8" id="KW-1185">Reference proteome</keyword>
<feature type="domain" description="RagB/SusD" evidence="6">
    <location>
        <begin position="312"/>
        <end position="602"/>
    </location>
</feature>
<evidence type="ECO:0000259" key="6">
    <source>
        <dbReference type="Pfam" id="PF07980"/>
    </source>
</evidence>
<dbReference type="Gene3D" id="1.25.40.390">
    <property type="match status" value="1"/>
</dbReference>